<dbReference type="EMBL" id="MDYQ01000488">
    <property type="protein sequence ID" value="PRP74199.1"/>
    <property type="molecule type" value="Genomic_DNA"/>
</dbReference>
<evidence type="ECO:0000313" key="2">
    <source>
        <dbReference type="Proteomes" id="UP000241769"/>
    </source>
</evidence>
<organism evidence="1 2">
    <name type="scientific">Planoprotostelium fungivorum</name>
    <dbReference type="NCBI Taxonomy" id="1890364"/>
    <lineage>
        <taxon>Eukaryota</taxon>
        <taxon>Amoebozoa</taxon>
        <taxon>Evosea</taxon>
        <taxon>Variosea</taxon>
        <taxon>Cavosteliida</taxon>
        <taxon>Cavosteliaceae</taxon>
        <taxon>Planoprotostelium</taxon>
    </lineage>
</organism>
<evidence type="ECO:0000313" key="1">
    <source>
        <dbReference type="EMBL" id="PRP74199.1"/>
    </source>
</evidence>
<keyword evidence="2" id="KW-1185">Reference proteome</keyword>
<gene>
    <name evidence="1" type="ORF">PROFUN_16333</name>
</gene>
<reference evidence="1 2" key="1">
    <citation type="journal article" date="2018" name="Genome Biol. Evol.">
        <title>Multiple Roots of Fruiting Body Formation in Amoebozoa.</title>
        <authorList>
            <person name="Hillmann F."/>
            <person name="Forbes G."/>
            <person name="Novohradska S."/>
            <person name="Ferling I."/>
            <person name="Riege K."/>
            <person name="Groth M."/>
            <person name="Westermann M."/>
            <person name="Marz M."/>
            <person name="Spaller T."/>
            <person name="Winckler T."/>
            <person name="Schaap P."/>
            <person name="Glockner G."/>
        </authorList>
    </citation>
    <scope>NUCLEOTIDE SEQUENCE [LARGE SCALE GENOMIC DNA]</scope>
    <source>
        <strain evidence="1 2">Jena</strain>
    </source>
</reference>
<proteinExistence type="predicted"/>
<dbReference type="InParanoid" id="A0A2P6MR65"/>
<protein>
    <submittedName>
        <fullName evidence="1">Uncharacterized protein</fullName>
    </submittedName>
</protein>
<sequence>MFPGVKCFFNKPVPEKRHDLLNIEQQTCNKRGHNLDKRLPVCKRPQEIEARSDHNSRKVWFADANSENKNIQETALMPWQKGFRDKKQANRVANKCTIISPFTVMFANCQWDYHCTINMEYYSRFICVLFGNPLQNICKCLRALYLLYAVWVEIYTLKSHKRHNEAKGSFYLCKQTLPVLCLADVQREWVGHASKIIYCILIAFLAWGNLGMQQKVVLTSILQCINYTHTTSNKNQPEYQLTALLSDVVVSPTFLKSADMFTLPNTVHSKFKAKLQSAVNPEAQTGRTAPITLLANSNWLVDLVLRRHTMLSPKNSVCTAIKFKLPDILA</sequence>
<dbReference type="AlphaFoldDB" id="A0A2P6MR65"/>
<comment type="caution">
    <text evidence="1">The sequence shown here is derived from an EMBL/GenBank/DDBJ whole genome shotgun (WGS) entry which is preliminary data.</text>
</comment>
<accession>A0A2P6MR65</accession>
<dbReference type="Proteomes" id="UP000241769">
    <property type="component" value="Unassembled WGS sequence"/>
</dbReference>
<name>A0A2P6MR65_9EUKA</name>